<accession>A0A370BBQ4</accession>
<dbReference type="Gene3D" id="6.10.140.530">
    <property type="match status" value="1"/>
</dbReference>
<dbReference type="PANTHER" id="PTHR47396">
    <property type="entry name" value="TYPE I RESTRICTION ENZYME ECOKI R PROTEIN"/>
    <property type="match status" value="1"/>
</dbReference>
<dbReference type="SMART" id="SM00487">
    <property type="entry name" value="DEXDc"/>
    <property type="match status" value="1"/>
</dbReference>
<feature type="region of interest" description="Disordered" evidence="1">
    <location>
        <begin position="207"/>
        <end position="227"/>
    </location>
</feature>
<dbReference type="InterPro" id="IPR005114">
    <property type="entry name" value="Helicase_assoc"/>
</dbReference>
<evidence type="ECO:0008006" key="6">
    <source>
        <dbReference type="Google" id="ProtNLM"/>
    </source>
</evidence>
<evidence type="ECO:0000313" key="5">
    <source>
        <dbReference type="Proteomes" id="UP000253741"/>
    </source>
</evidence>
<dbReference type="Proteomes" id="UP000253741">
    <property type="component" value="Unassembled WGS sequence"/>
</dbReference>
<dbReference type="GO" id="GO:0016787">
    <property type="term" value="F:hydrolase activity"/>
    <property type="evidence" value="ECO:0007669"/>
    <property type="project" value="InterPro"/>
</dbReference>
<dbReference type="PROSITE" id="PS51194">
    <property type="entry name" value="HELICASE_CTER"/>
    <property type="match status" value="1"/>
</dbReference>
<dbReference type="CDD" id="cd18785">
    <property type="entry name" value="SF2_C"/>
    <property type="match status" value="1"/>
</dbReference>
<protein>
    <recommendedName>
        <fullName evidence="6">Helicase</fullName>
    </recommendedName>
</protein>
<dbReference type="OrthoDB" id="9776021at2"/>
<gene>
    <name evidence="4" type="ORF">DVH02_05805</name>
</gene>
<evidence type="ECO:0000313" key="4">
    <source>
        <dbReference type="EMBL" id="RDG39071.1"/>
    </source>
</evidence>
<dbReference type="EMBL" id="QQNA01000033">
    <property type="protein sequence ID" value="RDG39071.1"/>
    <property type="molecule type" value="Genomic_DNA"/>
</dbReference>
<dbReference type="PROSITE" id="PS51192">
    <property type="entry name" value="HELICASE_ATP_BIND_1"/>
    <property type="match status" value="1"/>
</dbReference>
<evidence type="ECO:0000259" key="3">
    <source>
        <dbReference type="PROSITE" id="PS51194"/>
    </source>
</evidence>
<evidence type="ECO:0000259" key="2">
    <source>
        <dbReference type="PROSITE" id="PS51192"/>
    </source>
</evidence>
<dbReference type="SUPFAM" id="SSF52540">
    <property type="entry name" value="P-loop containing nucleoside triphosphate hydrolases"/>
    <property type="match status" value="1"/>
</dbReference>
<dbReference type="Pfam" id="PF03457">
    <property type="entry name" value="HA"/>
    <property type="match status" value="2"/>
</dbReference>
<sequence length="945" mass="104293">MPPATEPTTAALTAPAPAVPRRTLRPDQQAAVDSGVRGLRKPGSRGHMVSACGTGKTLIALRTAEALSINHLLVAVPSLDLIGQWAQTARADGRTEPLIAVSSLRADKHPLLAHAGAVSTGSGAFLAYWLTQHKKATVFVTLDSLPRIEETQHSTFPAPTFDLLIVDEAHRTAGSWDKHWTALHDHHRIPADRRLYLTATPYEWQAPRLSEAPDTRPQPKRTPATAPAWDAPSLIASMDDIKVFGKRLHTYPHADAIDDGVLADYQLLIPTITDADLRTALTDPDLRTAFGPNARRTTALHLAVLKAMHEHDLHHVIVYFQQVADAADFARQFTHTLRTLPEDQRPAWTTDLLVQSINGTHTPGQRQNIQNRFIEAQRAILTNAQVLGEGIDLPAVDAVVFADRTASVRRIVQALGRALRKPPTLKTKTASLVIPAHIPPEADPTDLLGTPYEALWLVTAALRRHDQTIAARAPRKNTKHRLDRDTHRLLARRFRFDFTLDPGSIARAMDLLAWPAAGAALSEPRRAGLAAAIRYHDEHGHLRVPTDFEDTYGYRLGAFITGQRTAHHQGTLDPDWITELEDLGMIWDDHEATWQANLAVLEAFHDEHGHLAIPATAPGGQFLVNCRGLARKELLDADREAQLTVLDPAWTLPYGPDWHRKYHLLRRHIEAGNHPTTLRRDTMVDGAKSGSWLHRQFAAWPQLHPGQRDLLARLGLTPDQVALPASKPAPSHASPRRHRSFKQHALLLRAFVERHGRPPGAREWIEADGERVMIGPWLSKTRTKYKSDQLAEEQSQLMQEILHENWTAPPIRPGEGPLISRRSVRFFCIQKPRNDVSFATTGTRKGTPWVFGEAASGVAPQLKPCENSPSMTDDPLGLPPSCDLGKPRSGFRQARIAERSEPDGPRSGPVCRSGAPAAARSAACLPPRSGGASCLRSRPRARARS</sequence>
<dbReference type="SMART" id="SM00490">
    <property type="entry name" value="HELICc"/>
    <property type="match status" value="1"/>
</dbReference>
<evidence type="ECO:0000256" key="1">
    <source>
        <dbReference type="SAM" id="MobiDB-lite"/>
    </source>
</evidence>
<dbReference type="GO" id="GO:0005524">
    <property type="term" value="F:ATP binding"/>
    <property type="evidence" value="ECO:0007669"/>
    <property type="project" value="InterPro"/>
</dbReference>
<feature type="compositionally biased region" description="Low complexity" evidence="1">
    <location>
        <begin position="912"/>
        <end position="929"/>
    </location>
</feature>
<dbReference type="InterPro" id="IPR050742">
    <property type="entry name" value="Helicase_Restrict-Modif_Enz"/>
</dbReference>
<dbReference type="RefSeq" id="WP_114622614.1">
    <property type="nucleotide sequence ID" value="NZ_QQNA01000033.1"/>
</dbReference>
<dbReference type="InterPro" id="IPR006935">
    <property type="entry name" value="Helicase/UvrB_N"/>
</dbReference>
<dbReference type="PANTHER" id="PTHR47396:SF1">
    <property type="entry name" value="ATP-DEPENDENT HELICASE IRC3-RELATED"/>
    <property type="match status" value="1"/>
</dbReference>
<dbReference type="InterPro" id="IPR027417">
    <property type="entry name" value="P-loop_NTPase"/>
</dbReference>
<dbReference type="Pfam" id="PF00271">
    <property type="entry name" value="Helicase_C"/>
    <property type="match status" value="1"/>
</dbReference>
<feature type="compositionally biased region" description="Basic and acidic residues" evidence="1">
    <location>
        <begin position="895"/>
        <end position="904"/>
    </location>
</feature>
<name>A0A370BBQ4_9ACTN</name>
<dbReference type="GO" id="GO:0003677">
    <property type="term" value="F:DNA binding"/>
    <property type="evidence" value="ECO:0007669"/>
    <property type="project" value="InterPro"/>
</dbReference>
<dbReference type="GO" id="GO:0005829">
    <property type="term" value="C:cytosol"/>
    <property type="evidence" value="ECO:0007669"/>
    <property type="project" value="TreeGrafter"/>
</dbReference>
<keyword evidence="5" id="KW-1185">Reference proteome</keyword>
<comment type="caution">
    <text evidence="4">The sequence shown here is derived from an EMBL/GenBank/DDBJ whole genome shotgun (WGS) entry which is preliminary data.</text>
</comment>
<feature type="domain" description="Helicase ATP-binding" evidence="2">
    <location>
        <begin position="37"/>
        <end position="201"/>
    </location>
</feature>
<feature type="region of interest" description="Disordered" evidence="1">
    <location>
        <begin position="864"/>
        <end position="945"/>
    </location>
</feature>
<feature type="region of interest" description="Disordered" evidence="1">
    <location>
        <begin position="28"/>
        <end position="48"/>
    </location>
</feature>
<proteinExistence type="predicted"/>
<dbReference type="AlphaFoldDB" id="A0A370BBQ4"/>
<dbReference type="InterPro" id="IPR001650">
    <property type="entry name" value="Helicase_C-like"/>
</dbReference>
<reference evidence="4 5" key="1">
    <citation type="submission" date="2018-07" db="EMBL/GenBank/DDBJ databases">
        <title>Streptomyces species from bats.</title>
        <authorList>
            <person name="Dunlap C."/>
        </authorList>
    </citation>
    <scope>NUCLEOTIDE SEQUENCE [LARGE SCALE GENOMIC DNA]</scope>
    <source>
        <strain evidence="4 5">AC230</strain>
    </source>
</reference>
<dbReference type="Pfam" id="PF04851">
    <property type="entry name" value="ResIII"/>
    <property type="match status" value="1"/>
</dbReference>
<dbReference type="InterPro" id="IPR014001">
    <property type="entry name" value="Helicase_ATP-bd"/>
</dbReference>
<organism evidence="4 5">
    <name type="scientific">Streptomyces corynorhini</name>
    <dbReference type="NCBI Taxonomy" id="2282652"/>
    <lineage>
        <taxon>Bacteria</taxon>
        <taxon>Bacillati</taxon>
        <taxon>Actinomycetota</taxon>
        <taxon>Actinomycetes</taxon>
        <taxon>Kitasatosporales</taxon>
        <taxon>Streptomycetaceae</taxon>
        <taxon>Streptomyces</taxon>
    </lineage>
</organism>
<feature type="non-terminal residue" evidence="4">
    <location>
        <position position="945"/>
    </location>
</feature>
<dbReference type="Gene3D" id="3.40.50.300">
    <property type="entry name" value="P-loop containing nucleotide triphosphate hydrolases"/>
    <property type="match status" value="2"/>
</dbReference>
<feature type="domain" description="Helicase C-terminal" evidence="3">
    <location>
        <begin position="296"/>
        <end position="470"/>
    </location>
</feature>